<keyword evidence="1" id="KW-0479">Metal-binding</keyword>
<comment type="caution">
    <text evidence="8">The sequence shown here is derived from an EMBL/GenBank/DDBJ whole genome shotgun (WGS) entry which is preliminary data.</text>
</comment>
<dbReference type="Proteomes" id="UP000807769">
    <property type="component" value="Unassembled WGS sequence"/>
</dbReference>
<sequence length="274" mass="30771">MAECGICLEEIKKPVCIPCGHVHCEKCLRAHINSGNDALKSSCPSCRSIFHIAMPDLSFVPKKYHDFMAPSVRKLYLDIASPAPLVAEIEQLKTSVAALSRDRVALMERCEAYMAASRQYAVSEKDARLEAQAAREATNRLQVKYDALEREFLDRSTLSQTSPDGRKRKGRESVDNSRISFRQEEHPSFAVKSAVKLEELPDVLEAVPLRMKRALPRSSVASSSQHERSHDPPPRFVKRQRRARHSDIGPGLQIQMLEQCEGCEECLSHGICCQ</sequence>
<evidence type="ECO:0000313" key="8">
    <source>
        <dbReference type="EMBL" id="KAG1812922.1"/>
    </source>
</evidence>
<dbReference type="EMBL" id="JABBWG010000025">
    <property type="protein sequence ID" value="KAG1812922.1"/>
    <property type="molecule type" value="Genomic_DNA"/>
</dbReference>
<dbReference type="OrthoDB" id="6270329at2759"/>
<keyword evidence="2 4" id="KW-0863">Zinc-finger</keyword>
<dbReference type="SMART" id="SM00184">
    <property type="entry name" value="RING"/>
    <property type="match status" value="1"/>
</dbReference>
<feature type="region of interest" description="Disordered" evidence="6">
    <location>
        <begin position="155"/>
        <end position="181"/>
    </location>
</feature>
<evidence type="ECO:0000256" key="1">
    <source>
        <dbReference type="ARBA" id="ARBA00022723"/>
    </source>
</evidence>
<reference evidence="8" key="1">
    <citation type="journal article" date="2020" name="New Phytol.">
        <title>Comparative genomics reveals dynamic genome evolution in host specialist ectomycorrhizal fungi.</title>
        <authorList>
            <person name="Lofgren L.A."/>
            <person name="Nguyen N.H."/>
            <person name="Vilgalys R."/>
            <person name="Ruytinx J."/>
            <person name="Liao H.L."/>
            <person name="Branco S."/>
            <person name="Kuo A."/>
            <person name="LaButti K."/>
            <person name="Lipzen A."/>
            <person name="Andreopoulos W."/>
            <person name="Pangilinan J."/>
            <person name="Riley R."/>
            <person name="Hundley H."/>
            <person name="Na H."/>
            <person name="Barry K."/>
            <person name="Grigoriev I.V."/>
            <person name="Stajich J.E."/>
            <person name="Kennedy P.G."/>
        </authorList>
    </citation>
    <scope>NUCLEOTIDE SEQUENCE</scope>
    <source>
        <strain evidence="8">MN1</strain>
    </source>
</reference>
<dbReference type="SUPFAM" id="SSF57850">
    <property type="entry name" value="RING/U-box"/>
    <property type="match status" value="1"/>
</dbReference>
<feature type="coiled-coil region" evidence="5">
    <location>
        <begin position="89"/>
        <end position="151"/>
    </location>
</feature>
<feature type="compositionally biased region" description="Basic and acidic residues" evidence="6">
    <location>
        <begin position="171"/>
        <end position="181"/>
    </location>
</feature>
<accession>A0A9P7JBL7</accession>
<feature type="domain" description="RING-type" evidence="7">
    <location>
        <begin position="4"/>
        <end position="47"/>
    </location>
</feature>
<evidence type="ECO:0000313" key="9">
    <source>
        <dbReference type="Proteomes" id="UP000807769"/>
    </source>
</evidence>
<dbReference type="InterPro" id="IPR018957">
    <property type="entry name" value="Znf_C3HC4_RING-type"/>
</dbReference>
<keyword evidence="5" id="KW-0175">Coiled coil</keyword>
<dbReference type="Gene3D" id="3.30.40.10">
    <property type="entry name" value="Zinc/RING finger domain, C3HC4 (zinc finger)"/>
    <property type="match status" value="1"/>
</dbReference>
<dbReference type="InterPro" id="IPR013083">
    <property type="entry name" value="Znf_RING/FYVE/PHD"/>
</dbReference>
<name>A0A9P7JBL7_9AGAM</name>
<evidence type="ECO:0000256" key="4">
    <source>
        <dbReference type="PROSITE-ProRule" id="PRU00175"/>
    </source>
</evidence>
<dbReference type="Pfam" id="PF00097">
    <property type="entry name" value="zf-C3HC4"/>
    <property type="match status" value="1"/>
</dbReference>
<evidence type="ECO:0000256" key="2">
    <source>
        <dbReference type="ARBA" id="ARBA00022771"/>
    </source>
</evidence>
<proteinExistence type="predicted"/>
<gene>
    <name evidence="8" type="ORF">BJ212DRAFT_1369017</name>
</gene>
<dbReference type="AlphaFoldDB" id="A0A9P7JBL7"/>
<evidence type="ECO:0000256" key="3">
    <source>
        <dbReference type="ARBA" id="ARBA00022833"/>
    </source>
</evidence>
<dbReference type="RefSeq" id="XP_041190945.1">
    <property type="nucleotide sequence ID" value="XM_041336207.1"/>
</dbReference>
<protein>
    <recommendedName>
        <fullName evidence="7">RING-type domain-containing protein</fullName>
    </recommendedName>
</protein>
<dbReference type="InterPro" id="IPR001841">
    <property type="entry name" value="Znf_RING"/>
</dbReference>
<dbReference type="PROSITE" id="PS50089">
    <property type="entry name" value="ZF_RING_2"/>
    <property type="match status" value="1"/>
</dbReference>
<dbReference type="GeneID" id="64630224"/>
<keyword evidence="3" id="KW-0862">Zinc</keyword>
<dbReference type="GO" id="GO:0008270">
    <property type="term" value="F:zinc ion binding"/>
    <property type="evidence" value="ECO:0007669"/>
    <property type="project" value="UniProtKB-KW"/>
</dbReference>
<keyword evidence="9" id="KW-1185">Reference proteome</keyword>
<evidence type="ECO:0000256" key="6">
    <source>
        <dbReference type="SAM" id="MobiDB-lite"/>
    </source>
</evidence>
<evidence type="ECO:0000259" key="7">
    <source>
        <dbReference type="PROSITE" id="PS50089"/>
    </source>
</evidence>
<feature type="region of interest" description="Disordered" evidence="6">
    <location>
        <begin position="215"/>
        <end position="244"/>
    </location>
</feature>
<evidence type="ECO:0000256" key="5">
    <source>
        <dbReference type="SAM" id="Coils"/>
    </source>
</evidence>
<organism evidence="8 9">
    <name type="scientific">Suillus subaureus</name>
    <dbReference type="NCBI Taxonomy" id="48587"/>
    <lineage>
        <taxon>Eukaryota</taxon>
        <taxon>Fungi</taxon>
        <taxon>Dikarya</taxon>
        <taxon>Basidiomycota</taxon>
        <taxon>Agaricomycotina</taxon>
        <taxon>Agaricomycetes</taxon>
        <taxon>Agaricomycetidae</taxon>
        <taxon>Boletales</taxon>
        <taxon>Suillineae</taxon>
        <taxon>Suillaceae</taxon>
        <taxon>Suillus</taxon>
    </lineage>
</organism>